<keyword evidence="1" id="KW-0472">Membrane</keyword>
<comment type="caution">
    <text evidence="2">The sequence shown here is derived from an EMBL/GenBank/DDBJ whole genome shotgun (WGS) entry which is preliminary data.</text>
</comment>
<feature type="transmembrane region" description="Helical" evidence="1">
    <location>
        <begin position="12"/>
        <end position="33"/>
    </location>
</feature>
<reference evidence="2" key="1">
    <citation type="submission" date="2013-12" db="EMBL/GenBank/DDBJ databases">
        <title>A Varibaculum cambriense genome reconstructed from a premature infant gut community with otherwise low bacterial novelty that shifts toward anaerobic metabolism during the third week of life.</title>
        <authorList>
            <person name="Brown C.T."/>
            <person name="Sharon I."/>
            <person name="Thomas B.C."/>
            <person name="Castelle C.J."/>
            <person name="Morowitz M.J."/>
            <person name="Banfield J.F."/>
        </authorList>
    </citation>
    <scope>NUCLEOTIDE SEQUENCE</scope>
</reference>
<accession>W1YCR5</accession>
<feature type="transmembrane region" description="Helical" evidence="1">
    <location>
        <begin position="53"/>
        <end position="71"/>
    </location>
</feature>
<evidence type="ECO:0008006" key="3">
    <source>
        <dbReference type="Google" id="ProtNLM"/>
    </source>
</evidence>
<proteinExistence type="predicted"/>
<protein>
    <recommendedName>
        <fullName evidence="3">YfcC family protein</fullName>
    </recommendedName>
</protein>
<sequence>MDNKKKKKSFKLPTAYTVLLIITAIIAIVSHFIPGAIPASLSDFIMAPINGLNNSIDIAIFVLLIGGFLGITT</sequence>
<gene>
    <name evidence="2" type="ORF">Q604_UNBC06625G0002</name>
</gene>
<evidence type="ECO:0000256" key="1">
    <source>
        <dbReference type="SAM" id="Phobius"/>
    </source>
</evidence>
<organism evidence="2">
    <name type="scientific">human gut metagenome</name>
    <dbReference type="NCBI Taxonomy" id="408170"/>
    <lineage>
        <taxon>unclassified sequences</taxon>
        <taxon>metagenomes</taxon>
        <taxon>organismal metagenomes</taxon>
    </lineage>
</organism>
<keyword evidence="1" id="KW-0812">Transmembrane</keyword>
<keyword evidence="1" id="KW-1133">Transmembrane helix</keyword>
<dbReference type="AlphaFoldDB" id="W1YCR5"/>
<name>W1YCR5_9ZZZZ</name>
<dbReference type="EMBL" id="AZMM01006625">
    <property type="protein sequence ID" value="ETJ39505.1"/>
    <property type="molecule type" value="Genomic_DNA"/>
</dbReference>
<evidence type="ECO:0000313" key="2">
    <source>
        <dbReference type="EMBL" id="ETJ39505.1"/>
    </source>
</evidence>
<feature type="non-terminal residue" evidence="2">
    <location>
        <position position="73"/>
    </location>
</feature>